<comment type="subcellular location">
    <subcellularLocation>
        <location evidence="1">Nucleus</location>
    </subcellularLocation>
</comment>
<organism evidence="3 4">
    <name type="scientific">Lophiotrema nucula</name>
    <dbReference type="NCBI Taxonomy" id="690887"/>
    <lineage>
        <taxon>Eukaryota</taxon>
        <taxon>Fungi</taxon>
        <taxon>Dikarya</taxon>
        <taxon>Ascomycota</taxon>
        <taxon>Pezizomycotina</taxon>
        <taxon>Dothideomycetes</taxon>
        <taxon>Pleosporomycetidae</taxon>
        <taxon>Pleosporales</taxon>
        <taxon>Lophiotremataceae</taxon>
        <taxon>Lophiotrema</taxon>
    </lineage>
</organism>
<feature type="region of interest" description="Disordered" evidence="2">
    <location>
        <begin position="157"/>
        <end position="180"/>
    </location>
</feature>
<keyword evidence="1" id="KW-0539">Nucleus</keyword>
<comment type="subunit">
    <text evidence="1">Component of the Mediator complex.</text>
</comment>
<keyword evidence="1" id="KW-0010">Activator</keyword>
<keyword evidence="1" id="KW-0805">Transcription regulation</keyword>
<gene>
    <name evidence="1" type="primary">MED8</name>
    <name evidence="3" type="ORF">BDV96DRAFT_604929</name>
</gene>
<comment type="similarity">
    <text evidence="1">Belongs to the Mediator complex subunit 8 family.</text>
</comment>
<proteinExistence type="inferred from homology"/>
<feature type="compositionally biased region" description="Basic and acidic residues" evidence="2">
    <location>
        <begin position="239"/>
        <end position="252"/>
    </location>
</feature>
<protein>
    <recommendedName>
        <fullName evidence="1">Mediator of RNA polymerase II transcription subunit 8</fullName>
    </recommendedName>
    <alternativeName>
        <fullName evidence="1">Mediator complex subunit 8</fullName>
    </alternativeName>
</protein>
<dbReference type="OrthoDB" id="5329317at2759"/>
<dbReference type="GO" id="GO:0006357">
    <property type="term" value="P:regulation of transcription by RNA polymerase II"/>
    <property type="evidence" value="ECO:0007669"/>
    <property type="project" value="InterPro"/>
</dbReference>
<dbReference type="Proteomes" id="UP000799770">
    <property type="component" value="Unassembled WGS sequence"/>
</dbReference>
<evidence type="ECO:0000256" key="1">
    <source>
        <dbReference type="RuleBase" id="RU364144"/>
    </source>
</evidence>
<evidence type="ECO:0000313" key="4">
    <source>
        <dbReference type="Proteomes" id="UP000799770"/>
    </source>
</evidence>
<sequence length="299" mass="33175">MSQSQQQDRFAVKPLPVLNPDAIHNLTHEDIRALETLRQPLLQLAYSVDALKSSLAQTGPEPPSLSHIQRQALTVNKALDSLQRYINDTNHDGVVKKLLAQLHPYPIAPYPNEEKFALVDALIRKKPQPADEKWIEDRIRKAGEFCELPDNLKEFKSAKTDDADASKADEDEGPKRIKGKLDQASIKELWSSAQRWSNDQAQKVMQEFYPDATSEDDEDEDEDEDDEDEEMEDVITDDNTDKLKEMLARADSSKPIGGAAASQPGAGNAADGQGAQNRAVPGNALGDMLRFMSTGERPS</sequence>
<feature type="compositionally biased region" description="Acidic residues" evidence="2">
    <location>
        <begin position="213"/>
        <end position="238"/>
    </location>
</feature>
<keyword evidence="4" id="KW-1185">Reference proteome</keyword>
<accession>A0A6A5YQB5</accession>
<reference evidence="3" key="1">
    <citation type="journal article" date="2020" name="Stud. Mycol.">
        <title>101 Dothideomycetes genomes: a test case for predicting lifestyles and emergence of pathogens.</title>
        <authorList>
            <person name="Haridas S."/>
            <person name="Albert R."/>
            <person name="Binder M."/>
            <person name="Bloem J."/>
            <person name="Labutti K."/>
            <person name="Salamov A."/>
            <person name="Andreopoulos B."/>
            <person name="Baker S."/>
            <person name="Barry K."/>
            <person name="Bills G."/>
            <person name="Bluhm B."/>
            <person name="Cannon C."/>
            <person name="Castanera R."/>
            <person name="Culley D."/>
            <person name="Daum C."/>
            <person name="Ezra D."/>
            <person name="Gonzalez J."/>
            <person name="Henrissat B."/>
            <person name="Kuo A."/>
            <person name="Liang C."/>
            <person name="Lipzen A."/>
            <person name="Lutzoni F."/>
            <person name="Magnuson J."/>
            <person name="Mondo S."/>
            <person name="Nolan M."/>
            <person name="Ohm R."/>
            <person name="Pangilinan J."/>
            <person name="Park H.-J."/>
            <person name="Ramirez L."/>
            <person name="Alfaro M."/>
            <person name="Sun H."/>
            <person name="Tritt A."/>
            <person name="Yoshinaga Y."/>
            <person name="Zwiers L.-H."/>
            <person name="Turgeon B."/>
            <person name="Goodwin S."/>
            <person name="Spatafora J."/>
            <person name="Crous P."/>
            <person name="Grigoriev I."/>
        </authorList>
    </citation>
    <scope>NUCLEOTIDE SEQUENCE</scope>
    <source>
        <strain evidence="3">CBS 627.86</strain>
    </source>
</reference>
<feature type="compositionally biased region" description="Low complexity" evidence="2">
    <location>
        <begin position="257"/>
        <end position="277"/>
    </location>
</feature>
<dbReference type="EMBL" id="ML977343">
    <property type="protein sequence ID" value="KAF2109190.1"/>
    <property type="molecule type" value="Genomic_DNA"/>
</dbReference>
<comment type="function">
    <text evidence="1">Component of the Mediator complex, a coactivator involved in the regulated transcription of nearly all RNA polymerase II-dependent genes. Mediator functions as a bridge to convey information from gene-specific regulatory proteins to the basal RNA polymerase II transcription machinery. Mediator is recruited to promoters by direct interactions with regulatory proteins and serves as a scaffold for the assembly of a functional preinitiation complex with RNA polymerase II and the general transcription factors.</text>
</comment>
<dbReference type="GO" id="GO:0016592">
    <property type="term" value="C:mediator complex"/>
    <property type="evidence" value="ECO:0007669"/>
    <property type="project" value="InterPro"/>
</dbReference>
<dbReference type="Pfam" id="PF10232">
    <property type="entry name" value="Med8"/>
    <property type="match status" value="1"/>
</dbReference>
<evidence type="ECO:0000313" key="3">
    <source>
        <dbReference type="EMBL" id="KAF2109190.1"/>
    </source>
</evidence>
<keyword evidence="1" id="KW-0804">Transcription</keyword>
<dbReference type="GO" id="GO:0003712">
    <property type="term" value="F:transcription coregulator activity"/>
    <property type="evidence" value="ECO:0007669"/>
    <property type="project" value="InterPro"/>
</dbReference>
<dbReference type="InterPro" id="IPR019364">
    <property type="entry name" value="Mediatior_Med8_fun/met"/>
</dbReference>
<evidence type="ECO:0000256" key="2">
    <source>
        <dbReference type="SAM" id="MobiDB-lite"/>
    </source>
</evidence>
<feature type="region of interest" description="Disordered" evidence="2">
    <location>
        <begin position="197"/>
        <end position="299"/>
    </location>
</feature>
<name>A0A6A5YQB5_9PLEO</name>
<dbReference type="AlphaFoldDB" id="A0A6A5YQB5"/>